<dbReference type="SUPFAM" id="SSF46689">
    <property type="entry name" value="Homeodomain-like"/>
    <property type="match status" value="2"/>
</dbReference>
<dbReference type="PANTHER" id="PTHR43436">
    <property type="entry name" value="ARAC-FAMILY TRANSCRIPTIONAL REGULATOR"/>
    <property type="match status" value="1"/>
</dbReference>
<protein>
    <submittedName>
        <fullName evidence="4">AraC family transcriptional regulator</fullName>
    </submittedName>
</protein>
<evidence type="ECO:0000256" key="2">
    <source>
        <dbReference type="ARBA" id="ARBA00023163"/>
    </source>
</evidence>
<dbReference type="SMART" id="SM00342">
    <property type="entry name" value="HTH_ARAC"/>
    <property type="match status" value="1"/>
</dbReference>
<evidence type="ECO:0000256" key="1">
    <source>
        <dbReference type="ARBA" id="ARBA00023015"/>
    </source>
</evidence>
<dbReference type="GO" id="GO:0043565">
    <property type="term" value="F:sequence-specific DNA binding"/>
    <property type="evidence" value="ECO:0007669"/>
    <property type="project" value="InterPro"/>
</dbReference>
<dbReference type="Proteomes" id="UP000032611">
    <property type="component" value="Chromosome"/>
</dbReference>
<dbReference type="OrthoDB" id="9802263at2"/>
<proteinExistence type="predicted"/>
<dbReference type="InterPro" id="IPR009594">
    <property type="entry name" value="Tscrpt_reg_HTH_AraC_N"/>
</dbReference>
<name>A0A0D5LPC9_MAREN</name>
<dbReference type="PANTHER" id="PTHR43436:SF1">
    <property type="entry name" value="TRANSCRIPTIONAL REGULATORY PROTEIN"/>
    <property type="match status" value="1"/>
</dbReference>
<keyword evidence="5" id="KW-1185">Reference proteome</keyword>
<dbReference type="Pfam" id="PF12833">
    <property type="entry name" value="HTH_18"/>
    <property type="match status" value="1"/>
</dbReference>
<feature type="domain" description="HTH araC/xylS-type" evidence="3">
    <location>
        <begin position="192"/>
        <end position="290"/>
    </location>
</feature>
<evidence type="ECO:0000313" key="5">
    <source>
        <dbReference type="Proteomes" id="UP000032611"/>
    </source>
</evidence>
<dbReference type="HOGENOM" id="CLU_000445_100_0_5"/>
<dbReference type="Pfam" id="PF06719">
    <property type="entry name" value="AraC_N"/>
    <property type="match status" value="1"/>
</dbReference>
<dbReference type="PATRIC" id="fig|1486262.3.peg.2276"/>
<evidence type="ECO:0000313" key="4">
    <source>
        <dbReference type="EMBL" id="AJY46079.1"/>
    </source>
</evidence>
<dbReference type="Gene3D" id="1.10.10.60">
    <property type="entry name" value="Homeodomain-like"/>
    <property type="match status" value="2"/>
</dbReference>
<reference evidence="4 5" key="1">
    <citation type="journal article" date="2015" name="Genome Announc.">
        <title>Complete genome sequence of Martelella endophytica YC6887, which has antifungal activity associated with a halophyte.</title>
        <authorList>
            <person name="Khan A."/>
            <person name="Khan H."/>
            <person name="Chung E.J."/>
            <person name="Hossain M.T."/>
            <person name="Chung Y.R."/>
        </authorList>
    </citation>
    <scope>NUCLEOTIDE SEQUENCE [LARGE SCALE GENOMIC DNA]</scope>
    <source>
        <strain evidence="4">YC6887</strain>
    </source>
</reference>
<gene>
    <name evidence="4" type="ORF">TM49_10985</name>
</gene>
<organism evidence="4 5">
    <name type="scientific">Martelella endophytica</name>
    <dbReference type="NCBI Taxonomy" id="1486262"/>
    <lineage>
        <taxon>Bacteria</taxon>
        <taxon>Pseudomonadati</taxon>
        <taxon>Pseudomonadota</taxon>
        <taxon>Alphaproteobacteria</taxon>
        <taxon>Hyphomicrobiales</taxon>
        <taxon>Aurantimonadaceae</taxon>
        <taxon>Martelella</taxon>
    </lineage>
</organism>
<dbReference type="AlphaFoldDB" id="A0A0D5LPC9"/>
<dbReference type="RefSeq" id="WP_045681251.1">
    <property type="nucleotide sequence ID" value="NZ_CP010803.1"/>
</dbReference>
<dbReference type="PROSITE" id="PS01124">
    <property type="entry name" value="HTH_ARAC_FAMILY_2"/>
    <property type="match status" value="1"/>
</dbReference>
<accession>A0A0D5LPC9</accession>
<dbReference type="InterPro" id="IPR018060">
    <property type="entry name" value="HTH_AraC"/>
</dbReference>
<dbReference type="STRING" id="1486262.TM49_10985"/>
<dbReference type="GO" id="GO:0003700">
    <property type="term" value="F:DNA-binding transcription factor activity"/>
    <property type="evidence" value="ECO:0007669"/>
    <property type="project" value="InterPro"/>
</dbReference>
<dbReference type="EMBL" id="CP010803">
    <property type="protein sequence ID" value="AJY46079.1"/>
    <property type="molecule type" value="Genomic_DNA"/>
</dbReference>
<dbReference type="InterPro" id="IPR009057">
    <property type="entry name" value="Homeodomain-like_sf"/>
</dbReference>
<keyword evidence="2" id="KW-0804">Transcription</keyword>
<keyword evidence="1" id="KW-0805">Transcription regulation</keyword>
<dbReference type="KEGG" id="mey:TM49_10985"/>
<evidence type="ECO:0000259" key="3">
    <source>
        <dbReference type="PROSITE" id="PS01124"/>
    </source>
</evidence>
<sequence>MLAALAERVDQLTRERSTNGLYSPPLGGMHLLRIEARHHASMTIHRPALCLVLQGAKWTMFGGRRLDYHAGQALVTSVEMPGSSQVVGASLDSPYLAFIFELDPEAVRAVLQGMDKPPELEGRRRRGSRVIDCGPPLLAGVARSLDLIDTPDAAAVLFPGIMREICYWLLSGPEGGEIARVMLGSSHAPNVIHAVHALRERFAETVRVEELADIARLSPSAFHRQFKAVTGMTPLQYQKQTRLLEARTLMLSGLANAESAAFRVGYESASQFSREYARMFGAPPRRDIEALSKTAA</sequence>